<gene>
    <name evidence="1" type="ORF">LTR09_003730</name>
</gene>
<proteinExistence type="predicted"/>
<dbReference type="AlphaFoldDB" id="A0AAJ0DJA6"/>
<protein>
    <submittedName>
        <fullName evidence="1">Uncharacterized protein</fullName>
    </submittedName>
</protein>
<name>A0AAJ0DJA6_9PEZI</name>
<dbReference type="EMBL" id="JAWDJX010000009">
    <property type="protein sequence ID" value="KAK3055177.1"/>
    <property type="molecule type" value="Genomic_DNA"/>
</dbReference>
<accession>A0AAJ0DJA6</accession>
<reference evidence="1" key="1">
    <citation type="submission" date="2023-04" db="EMBL/GenBank/DDBJ databases">
        <title>Black Yeasts Isolated from many extreme environments.</title>
        <authorList>
            <person name="Coleine C."/>
            <person name="Stajich J.E."/>
            <person name="Selbmann L."/>
        </authorList>
    </citation>
    <scope>NUCLEOTIDE SEQUENCE</scope>
    <source>
        <strain evidence="1">CCFEE 5312</strain>
    </source>
</reference>
<keyword evidence="2" id="KW-1185">Reference proteome</keyword>
<organism evidence="1 2">
    <name type="scientific">Extremus antarcticus</name>
    <dbReference type="NCBI Taxonomy" id="702011"/>
    <lineage>
        <taxon>Eukaryota</taxon>
        <taxon>Fungi</taxon>
        <taxon>Dikarya</taxon>
        <taxon>Ascomycota</taxon>
        <taxon>Pezizomycotina</taxon>
        <taxon>Dothideomycetes</taxon>
        <taxon>Dothideomycetidae</taxon>
        <taxon>Mycosphaerellales</taxon>
        <taxon>Extremaceae</taxon>
        <taxon>Extremus</taxon>
    </lineage>
</organism>
<sequence length="203" mass="21522">MGETMFNYLQSKPTDYLSNLYPGCAGIPPANGADPNSLNCVVQVCPHNAGASILGADAVSTYNTIRSNCATKAGGDERLKDDWFDIPPISKIFANPFTLRSVGNNPNFEISSGESLEARDHARSFVKRDDTCFTVVVKEDSVEVANGVRVTGRLPTGSSFTVTTGDSQTTRVSSTVEVGADFKIFSASVSLSVSADYTTSSSP</sequence>
<evidence type="ECO:0000313" key="2">
    <source>
        <dbReference type="Proteomes" id="UP001271007"/>
    </source>
</evidence>
<comment type="caution">
    <text evidence="1">The sequence shown here is derived from an EMBL/GenBank/DDBJ whole genome shotgun (WGS) entry which is preliminary data.</text>
</comment>
<evidence type="ECO:0000313" key="1">
    <source>
        <dbReference type="EMBL" id="KAK3055177.1"/>
    </source>
</evidence>
<dbReference type="Proteomes" id="UP001271007">
    <property type="component" value="Unassembled WGS sequence"/>
</dbReference>